<comment type="cofactor">
    <cofactor evidence="4">
        <name>Mg(2+)</name>
        <dbReference type="ChEBI" id="CHEBI:18420"/>
    </cofactor>
    <text evidence="4">Binds 2 magnesium ions per subunit.</text>
</comment>
<feature type="active site" evidence="4">
    <location>
        <position position="134"/>
    </location>
</feature>
<dbReference type="InterPro" id="IPR036775">
    <property type="entry name" value="DNA_pol_Y-fam_lit_finger_sf"/>
</dbReference>
<evidence type="ECO:0000313" key="8">
    <source>
        <dbReference type="Proteomes" id="UP001387100"/>
    </source>
</evidence>
<dbReference type="PANTHER" id="PTHR11076">
    <property type="entry name" value="DNA REPAIR POLYMERASE UMUC / TRANSFERASE FAMILY MEMBER"/>
    <property type="match status" value="1"/>
</dbReference>
<feature type="binding site" evidence="4">
    <location>
        <position position="39"/>
    </location>
    <ligand>
        <name>Mg(2+)</name>
        <dbReference type="ChEBI" id="CHEBI:18420"/>
    </ligand>
</feature>
<keyword evidence="4" id="KW-0238">DNA-binding</keyword>
<comment type="subcellular location">
    <subcellularLocation>
        <location evidence="4">Cytoplasm</location>
    </subcellularLocation>
</comment>
<dbReference type="SUPFAM" id="SSF56672">
    <property type="entry name" value="DNA/RNA polymerases"/>
    <property type="match status" value="1"/>
</dbReference>
<evidence type="ECO:0000259" key="6">
    <source>
        <dbReference type="PROSITE" id="PS50173"/>
    </source>
</evidence>
<dbReference type="SUPFAM" id="SSF100879">
    <property type="entry name" value="Lesion bypass DNA polymerase (Y-family), little finger domain"/>
    <property type="match status" value="1"/>
</dbReference>
<dbReference type="Gene3D" id="3.30.1490.100">
    <property type="entry name" value="DNA polymerase, Y-family, little finger domain"/>
    <property type="match status" value="1"/>
</dbReference>
<name>A0ABU8RHC3_9ACTN</name>
<dbReference type="Proteomes" id="UP001387100">
    <property type="component" value="Unassembled WGS sequence"/>
</dbReference>
<reference evidence="7 8" key="1">
    <citation type="journal article" date="2017" name="Int. J. Syst. Evol. Microbiol.">
        <title>Pseudokineococcus basanitobsidens sp. nov., isolated from volcanic rock.</title>
        <authorList>
            <person name="Lee D.W."/>
            <person name="Park M.Y."/>
            <person name="Kim J.J."/>
            <person name="Kim B.S."/>
        </authorList>
    </citation>
    <scope>NUCLEOTIDE SEQUENCE [LARGE SCALE GENOMIC DNA]</scope>
    <source>
        <strain evidence="7 8">DSM 103726</strain>
    </source>
</reference>
<keyword evidence="4" id="KW-0515">Mutator protein</keyword>
<dbReference type="Gene3D" id="3.30.70.270">
    <property type="match status" value="1"/>
</dbReference>
<dbReference type="PANTHER" id="PTHR11076:SF33">
    <property type="entry name" value="DNA POLYMERASE KAPPA"/>
    <property type="match status" value="1"/>
</dbReference>
<dbReference type="EC" id="2.7.7.7" evidence="4"/>
<evidence type="ECO:0000256" key="5">
    <source>
        <dbReference type="SAM" id="MobiDB-lite"/>
    </source>
</evidence>
<accession>A0ABU8RHC3</accession>
<dbReference type="NCBIfam" id="NF002882">
    <property type="entry name" value="PRK03348.1"/>
    <property type="match status" value="1"/>
</dbReference>
<evidence type="ECO:0000256" key="2">
    <source>
        <dbReference type="ARBA" id="ARBA00025589"/>
    </source>
</evidence>
<evidence type="ECO:0000313" key="7">
    <source>
        <dbReference type="EMBL" id="MEJ5944473.1"/>
    </source>
</evidence>
<dbReference type="Pfam" id="PF00817">
    <property type="entry name" value="IMS"/>
    <property type="match status" value="1"/>
</dbReference>
<keyword evidence="4" id="KW-0227">DNA damage</keyword>
<keyword evidence="4" id="KW-0239">DNA-directed DNA polymerase</keyword>
<keyword evidence="4" id="KW-0460">Magnesium</keyword>
<feature type="region of interest" description="Disordered" evidence="5">
    <location>
        <begin position="1"/>
        <end position="26"/>
    </location>
</feature>
<dbReference type="CDD" id="cd03586">
    <property type="entry name" value="PolY_Pol_IV_kappa"/>
    <property type="match status" value="1"/>
</dbReference>
<dbReference type="PROSITE" id="PS50173">
    <property type="entry name" value="UMUC"/>
    <property type="match status" value="1"/>
</dbReference>
<dbReference type="EMBL" id="JBBIAA010000002">
    <property type="protein sequence ID" value="MEJ5944473.1"/>
    <property type="molecule type" value="Genomic_DNA"/>
</dbReference>
<sequence length="427" mass="45369">MGRSQLDRSQPGSPVAGGPAAGAVGPDADDTGCTVLHVDMDAFYASVSLLEHPELVGRPVVVGGAGGRGVVLSATYEARALGVHSAMPMSRARRLAPHAVVLPPQHHRYAEVSAGVMEVFRSVTPAVEPLSLDEAFLDVGGALRRLGSPRAIAREVRRRVEDEQGVTCSVGVASTKFVAKLASSRCKPDGLLVVPADRVVDYLHPLPVSALWGVGERTAEHLQRLGLRTVGDLAHTPRATLVRALGAASGAHLAELAWGRDPRPVVAHAREKSIGAEETFSSDVDDETVVLRELLRLSGLTAARLRAAGTVGRTVVLKVRFADFTTITRSRTLEEGTDVSRDVYAAARRLWDGLRLDRARIRLVGVRVEGLSPAEAAHRQMRLDERDRGWRDADRAADRAAARFGASSITSASLLRGGRGDPGSGPA</sequence>
<dbReference type="InterPro" id="IPR050116">
    <property type="entry name" value="DNA_polymerase-Y"/>
</dbReference>
<comment type="similarity">
    <text evidence="1 4">Belongs to the DNA polymerase type-Y family.</text>
</comment>
<dbReference type="Pfam" id="PF11799">
    <property type="entry name" value="IMS_C"/>
    <property type="match status" value="1"/>
</dbReference>
<comment type="caution">
    <text evidence="7">The sequence shown here is derived from an EMBL/GenBank/DDBJ whole genome shotgun (WGS) entry which is preliminary data.</text>
</comment>
<keyword evidence="4" id="KW-0963">Cytoplasm</keyword>
<feature type="site" description="Substrate discrimination" evidence="4">
    <location>
        <position position="44"/>
    </location>
</feature>
<comment type="function">
    <text evidence="2 4">Poorly processive, error-prone DNA polymerase involved in untargeted mutagenesis. Copies undamaged DNA at stalled replication forks, which arise in vivo from mismatched or misaligned primer ends. These misaligned primers can be extended by PolIV. Exhibits no 3'-5' exonuclease (proofreading) activity. May be involved in translesional synthesis, in conjunction with the beta clamp from PolIII.</text>
</comment>
<evidence type="ECO:0000256" key="3">
    <source>
        <dbReference type="ARBA" id="ARBA00049244"/>
    </source>
</evidence>
<dbReference type="InterPro" id="IPR001126">
    <property type="entry name" value="UmuC"/>
</dbReference>
<feature type="compositionally biased region" description="Low complexity" evidence="5">
    <location>
        <begin position="11"/>
        <end position="26"/>
    </location>
</feature>
<organism evidence="7 8">
    <name type="scientific">Pseudokineococcus basanitobsidens</name>
    <dbReference type="NCBI Taxonomy" id="1926649"/>
    <lineage>
        <taxon>Bacteria</taxon>
        <taxon>Bacillati</taxon>
        <taxon>Actinomycetota</taxon>
        <taxon>Actinomycetes</taxon>
        <taxon>Kineosporiales</taxon>
        <taxon>Kineosporiaceae</taxon>
        <taxon>Pseudokineococcus</taxon>
    </lineage>
</organism>
<gene>
    <name evidence="4" type="primary">dinB</name>
    <name evidence="7" type="ORF">WDZ17_04095</name>
</gene>
<evidence type="ECO:0000256" key="4">
    <source>
        <dbReference type="HAMAP-Rule" id="MF_01113"/>
    </source>
</evidence>
<comment type="subunit">
    <text evidence="4">Monomer.</text>
</comment>
<dbReference type="GO" id="GO:0003887">
    <property type="term" value="F:DNA-directed DNA polymerase activity"/>
    <property type="evidence" value="ECO:0007669"/>
    <property type="project" value="UniProtKB-EC"/>
</dbReference>
<proteinExistence type="inferred from homology"/>
<protein>
    <recommendedName>
        <fullName evidence="4">DNA polymerase IV</fullName>
        <shortName evidence="4">Pol IV</shortName>
        <ecNumber evidence="4">2.7.7.7</ecNumber>
    </recommendedName>
</protein>
<dbReference type="InterPro" id="IPR043128">
    <property type="entry name" value="Rev_trsase/Diguanyl_cyclase"/>
</dbReference>
<feature type="binding site" evidence="4">
    <location>
        <position position="133"/>
    </location>
    <ligand>
        <name>Mg(2+)</name>
        <dbReference type="ChEBI" id="CHEBI:18420"/>
    </ligand>
</feature>
<keyword evidence="4" id="KW-0479">Metal-binding</keyword>
<dbReference type="HAMAP" id="MF_01113">
    <property type="entry name" value="DNApol_IV"/>
    <property type="match status" value="1"/>
</dbReference>
<dbReference type="Gene3D" id="1.10.150.20">
    <property type="entry name" value="5' to 3' exonuclease, C-terminal subdomain"/>
    <property type="match status" value="1"/>
</dbReference>
<evidence type="ECO:0000256" key="1">
    <source>
        <dbReference type="ARBA" id="ARBA00010945"/>
    </source>
</evidence>
<dbReference type="InterPro" id="IPR043502">
    <property type="entry name" value="DNA/RNA_pol_sf"/>
</dbReference>
<keyword evidence="4 7" id="KW-0808">Transferase</keyword>
<comment type="catalytic activity">
    <reaction evidence="3 4">
        <text>DNA(n) + a 2'-deoxyribonucleoside 5'-triphosphate = DNA(n+1) + diphosphate</text>
        <dbReference type="Rhea" id="RHEA:22508"/>
        <dbReference type="Rhea" id="RHEA-COMP:17339"/>
        <dbReference type="Rhea" id="RHEA-COMP:17340"/>
        <dbReference type="ChEBI" id="CHEBI:33019"/>
        <dbReference type="ChEBI" id="CHEBI:61560"/>
        <dbReference type="ChEBI" id="CHEBI:173112"/>
        <dbReference type="EC" id="2.7.7.7"/>
    </reaction>
</comment>
<dbReference type="InterPro" id="IPR022880">
    <property type="entry name" value="DNApol_IV"/>
</dbReference>
<keyword evidence="4" id="KW-0234">DNA repair</keyword>
<keyword evidence="4" id="KW-0235">DNA replication</keyword>
<dbReference type="NCBIfam" id="NF002677">
    <property type="entry name" value="PRK02406.1"/>
    <property type="match status" value="1"/>
</dbReference>
<dbReference type="NCBIfam" id="NF003015">
    <property type="entry name" value="PRK03858.1"/>
    <property type="match status" value="1"/>
</dbReference>
<feature type="domain" description="UmuC" evidence="6">
    <location>
        <begin position="35"/>
        <end position="215"/>
    </location>
</feature>
<dbReference type="Gene3D" id="3.40.1170.60">
    <property type="match status" value="1"/>
</dbReference>
<keyword evidence="4 7" id="KW-0548">Nucleotidyltransferase</keyword>
<dbReference type="InterPro" id="IPR017961">
    <property type="entry name" value="DNA_pol_Y-fam_little_finger"/>
</dbReference>
<dbReference type="RefSeq" id="WP_339573851.1">
    <property type="nucleotide sequence ID" value="NZ_JBBIAA010000002.1"/>
</dbReference>
<keyword evidence="8" id="KW-1185">Reference proteome</keyword>